<dbReference type="VEuPathDB" id="FungiDB:ASPFODRAFT_137866"/>
<dbReference type="EMBL" id="BCWF01000032">
    <property type="protein sequence ID" value="GAT30363.1"/>
    <property type="molecule type" value="Genomic_DNA"/>
</dbReference>
<proteinExistence type="predicted"/>
<dbReference type="Proteomes" id="UP000661280">
    <property type="component" value="Chromosome 6"/>
</dbReference>
<reference evidence="3 4" key="1">
    <citation type="journal article" date="2016" name="DNA Res.">
        <title>Genome sequence of Aspergillus luchuensis NBRC 4314.</title>
        <authorList>
            <person name="Yamada O."/>
            <person name="Machida M."/>
            <person name="Hosoyama A."/>
            <person name="Goto M."/>
            <person name="Takahashi T."/>
            <person name="Futagami T."/>
            <person name="Yamagata Y."/>
            <person name="Takeuchi M."/>
            <person name="Kobayashi T."/>
            <person name="Koike H."/>
            <person name="Abe K."/>
            <person name="Asai K."/>
            <person name="Arita M."/>
            <person name="Fujita N."/>
            <person name="Fukuda K."/>
            <person name="Higa K."/>
            <person name="Horikawa H."/>
            <person name="Ishikawa T."/>
            <person name="Jinno K."/>
            <person name="Kato Y."/>
            <person name="Kirimura K."/>
            <person name="Mizutani O."/>
            <person name="Nakasone K."/>
            <person name="Sano M."/>
            <person name="Shiraishi Y."/>
            <person name="Tsukahara M."/>
            <person name="Gomi K."/>
        </authorList>
    </citation>
    <scope>NUCLEOTIDE SEQUENCE [LARGE SCALE GENOMIC DNA]</scope>
    <source>
        <strain evidence="3 4">RIB 2604</strain>
    </source>
</reference>
<evidence type="ECO:0000313" key="3">
    <source>
        <dbReference type="EMBL" id="GAT30363.1"/>
    </source>
</evidence>
<dbReference type="GeneID" id="64963802"/>
<dbReference type="RefSeq" id="XP_041546243.1">
    <property type="nucleotide sequence ID" value="XM_041692905.1"/>
</dbReference>
<reference evidence="4" key="2">
    <citation type="submission" date="2016-02" db="EMBL/GenBank/DDBJ databases">
        <title>Genome sequencing of Aspergillus luchuensis NBRC 4314.</title>
        <authorList>
            <person name="Yamada O."/>
        </authorList>
    </citation>
    <scope>NUCLEOTIDE SEQUENCE [LARGE SCALE GENOMIC DNA]</scope>
    <source>
        <strain evidence="4">RIB 2604</strain>
    </source>
</reference>
<keyword evidence="5" id="KW-1185">Reference proteome</keyword>
<organism evidence="3 4">
    <name type="scientific">Aspergillus kawachii</name>
    <name type="common">White koji mold</name>
    <name type="synonym">Aspergillus awamori var. kawachi</name>
    <dbReference type="NCBI Taxonomy" id="1069201"/>
    <lineage>
        <taxon>Eukaryota</taxon>
        <taxon>Fungi</taxon>
        <taxon>Dikarya</taxon>
        <taxon>Ascomycota</taxon>
        <taxon>Pezizomycotina</taxon>
        <taxon>Eurotiomycetes</taxon>
        <taxon>Eurotiomycetidae</taxon>
        <taxon>Eurotiales</taxon>
        <taxon>Aspergillaceae</taxon>
        <taxon>Aspergillus</taxon>
        <taxon>Aspergillus subgen. Circumdati</taxon>
    </lineage>
</organism>
<sequence>MTAGIYAKGNTIAEKRSPSPSSLSRRGYMPAPSSPWRTKDSKRGEWNVRVLPQGSARFHGSVQDDSRIPRLPQTCLDPDICVSSLADLHISGDVLKYRQLRYYDDKYRGAICTIAGAWSSCQSLVGPADPRELIPSHFDRQTREDYYSVGGGGAQKGNSLRPGWMTLNGSFIRHHAGMTWQLLHQPGTHDVVGMVECWGSRFLRFTRMG</sequence>
<evidence type="ECO:0000313" key="4">
    <source>
        <dbReference type="Proteomes" id="UP000075230"/>
    </source>
</evidence>
<dbReference type="OrthoDB" id="4415165at2759"/>
<protein>
    <submittedName>
        <fullName evidence="3">Uncharacterized protein</fullName>
    </submittedName>
</protein>
<evidence type="ECO:0000313" key="5">
    <source>
        <dbReference type="Proteomes" id="UP000661280"/>
    </source>
</evidence>
<dbReference type="Proteomes" id="UP000075230">
    <property type="component" value="Unassembled WGS sequence"/>
</dbReference>
<dbReference type="AlphaFoldDB" id="A0A146G046"/>
<name>A0A146G046_ASPKA</name>
<reference evidence="2" key="4">
    <citation type="submission" date="2021-02" db="EMBL/GenBank/DDBJ databases">
        <title>Aspergillus luchuensis mut. kawachii IFO 4304 genome sequence.</title>
        <authorList>
            <person name="Mori K."/>
            <person name="Kadooka C."/>
            <person name="Goto M."/>
            <person name="Futagami T."/>
        </authorList>
    </citation>
    <scope>NUCLEOTIDE SEQUENCE</scope>
    <source>
        <strain evidence="2">IFO 4308</strain>
    </source>
</reference>
<evidence type="ECO:0000313" key="2">
    <source>
        <dbReference type="EMBL" id="BCS02481.1"/>
    </source>
</evidence>
<dbReference type="KEGG" id="aluc:AKAW2_60745S"/>
<accession>A0A146G046</accession>
<feature type="region of interest" description="Disordered" evidence="1">
    <location>
        <begin position="1"/>
        <end position="42"/>
    </location>
</feature>
<dbReference type="EMBL" id="AP024430">
    <property type="protein sequence ID" value="BCS02481.1"/>
    <property type="molecule type" value="Genomic_DNA"/>
</dbReference>
<evidence type="ECO:0000256" key="1">
    <source>
        <dbReference type="SAM" id="MobiDB-lite"/>
    </source>
</evidence>
<reference evidence="2" key="3">
    <citation type="submission" date="2021-01" db="EMBL/GenBank/DDBJ databases">
        <authorList>
            <consortium name="Aspergillus luchuensis mut. kawachii IFO 4304 genome sequencing consortium"/>
            <person name="Kazuki M."/>
            <person name="Futagami T."/>
        </authorList>
    </citation>
    <scope>NUCLEOTIDE SEQUENCE</scope>
    <source>
        <strain evidence="2">IFO 4308</strain>
    </source>
</reference>
<gene>
    <name evidence="2" type="ORF">AKAW2_60745S</name>
    <name evidence="3" type="ORF">RIB2604_03303410</name>
</gene>